<reference evidence="1" key="1">
    <citation type="journal article" date="2014" name="Front. Microbiol.">
        <title>High frequency of phylogenetically diverse reductive dehalogenase-homologous genes in deep subseafloor sedimentary metagenomes.</title>
        <authorList>
            <person name="Kawai M."/>
            <person name="Futagami T."/>
            <person name="Toyoda A."/>
            <person name="Takaki Y."/>
            <person name="Nishi S."/>
            <person name="Hori S."/>
            <person name="Arai W."/>
            <person name="Tsubouchi T."/>
            <person name="Morono Y."/>
            <person name="Uchiyama I."/>
            <person name="Ito T."/>
            <person name="Fujiyama A."/>
            <person name="Inagaki F."/>
            <person name="Takami H."/>
        </authorList>
    </citation>
    <scope>NUCLEOTIDE SEQUENCE</scope>
    <source>
        <strain evidence="1">Expedition CK06-06</strain>
    </source>
</reference>
<feature type="non-terminal residue" evidence="1">
    <location>
        <position position="1"/>
    </location>
</feature>
<proteinExistence type="predicted"/>
<organism evidence="1">
    <name type="scientific">marine sediment metagenome</name>
    <dbReference type="NCBI Taxonomy" id="412755"/>
    <lineage>
        <taxon>unclassified sequences</taxon>
        <taxon>metagenomes</taxon>
        <taxon>ecological metagenomes</taxon>
    </lineage>
</organism>
<dbReference type="EMBL" id="BART01032468">
    <property type="protein sequence ID" value="GAH11256.1"/>
    <property type="molecule type" value="Genomic_DNA"/>
</dbReference>
<accession>X1CS31</accession>
<protein>
    <submittedName>
        <fullName evidence="1">Uncharacterized protein</fullName>
    </submittedName>
</protein>
<evidence type="ECO:0000313" key="1">
    <source>
        <dbReference type="EMBL" id="GAH11256.1"/>
    </source>
</evidence>
<name>X1CS31_9ZZZZ</name>
<gene>
    <name evidence="1" type="ORF">S01H4_56097</name>
</gene>
<comment type="caution">
    <text evidence="1">The sequence shown here is derived from an EMBL/GenBank/DDBJ whole genome shotgun (WGS) entry which is preliminary data.</text>
</comment>
<dbReference type="AlphaFoldDB" id="X1CS31"/>
<sequence>GRIVKMYKDKKDLSPEVNKMQREWLSGFEIENDTWFFWLRIRIECVILDVLDFFIIHFDKMSWKFFGEPGISTYRNKGAKPLNKKFRIWSFFTRITENISTKSSKFKFFKTEVRLKNGFLLNSICNGLKIEPGEGERVVAELRKTHLKIPRPIYPLVHPVEMGKLYPLVGVKKQKDWVVPQKHKSATIMDTRSHE</sequence>